<dbReference type="Proteomes" id="UP000030765">
    <property type="component" value="Unassembled WGS sequence"/>
</dbReference>
<feature type="region of interest" description="Disordered" evidence="1">
    <location>
        <begin position="53"/>
        <end position="91"/>
    </location>
</feature>
<dbReference type="EMBL" id="KE525342">
    <property type="protein sequence ID" value="KFB48907.1"/>
    <property type="molecule type" value="Genomic_DNA"/>
</dbReference>
<dbReference type="GO" id="GO:0051301">
    <property type="term" value="P:cell division"/>
    <property type="evidence" value="ECO:0007669"/>
    <property type="project" value="UniProtKB-KW"/>
</dbReference>
<organism evidence="2">
    <name type="scientific">Anopheles sinensis</name>
    <name type="common">Mosquito</name>
    <dbReference type="NCBI Taxonomy" id="74873"/>
    <lineage>
        <taxon>Eukaryota</taxon>
        <taxon>Metazoa</taxon>
        <taxon>Ecdysozoa</taxon>
        <taxon>Arthropoda</taxon>
        <taxon>Hexapoda</taxon>
        <taxon>Insecta</taxon>
        <taxon>Pterygota</taxon>
        <taxon>Neoptera</taxon>
        <taxon>Endopterygota</taxon>
        <taxon>Diptera</taxon>
        <taxon>Nematocera</taxon>
        <taxon>Culicoidea</taxon>
        <taxon>Culicidae</taxon>
        <taxon>Anophelinae</taxon>
        <taxon>Anopheles</taxon>
    </lineage>
</organism>
<evidence type="ECO:0000313" key="3">
    <source>
        <dbReference type="EnsemblMetazoa" id="ASIC016900-PA"/>
    </source>
</evidence>
<gene>
    <name evidence="2" type="ORF">ZHAS_00016900</name>
</gene>
<proteinExistence type="predicted"/>
<dbReference type="EnsemblMetazoa" id="ASIC016900-RA">
    <property type="protein sequence ID" value="ASIC016900-PA"/>
    <property type="gene ID" value="ASIC016900"/>
</dbReference>
<sequence>MVRVVPASQHLSNAFDMPIVPMIVALAAGGLNRNLKRNACARECTPTLRLSASFRSPDDREDEPGWLCGSNPHAFEKESIGFSGSRPARMR</sequence>
<name>A0A084WFB3_ANOSI</name>
<dbReference type="VEuPathDB" id="VectorBase:ASIC016900"/>
<dbReference type="EMBL" id="ATLV01023325">
    <property type="status" value="NOT_ANNOTATED_CDS"/>
    <property type="molecule type" value="Genomic_DNA"/>
</dbReference>
<reference evidence="2 4" key="1">
    <citation type="journal article" date="2014" name="BMC Genomics">
        <title>Genome sequence of Anopheles sinensis provides insight into genetics basis of mosquito competence for malaria parasites.</title>
        <authorList>
            <person name="Zhou D."/>
            <person name="Zhang D."/>
            <person name="Ding G."/>
            <person name="Shi L."/>
            <person name="Hou Q."/>
            <person name="Ye Y."/>
            <person name="Xu Y."/>
            <person name="Zhou H."/>
            <person name="Xiong C."/>
            <person name="Li S."/>
            <person name="Yu J."/>
            <person name="Hong S."/>
            <person name="Yu X."/>
            <person name="Zou P."/>
            <person name="Chen C."/>
            <person name="Chang X."/>
            <person name="Wang W."/>
            <person name="Lv Y."/>
            <person name="Sun Y."/>
            <person name="Ma L."/>
            <person name="Shen B."/>
            <person name="Zhu C."/>
        </authorList>
    </citation>
    <scope>NUCLEOTIDE SEQUENCE [LARGE SCALE GENOMIC DNA]</scope>
</reference>
<reference evidence="3" key="2">
    <citation type="submission" date="2020-05" db="UniProtKB">
        <authorList>
            <consortium name="EnsemblMetazoa"/>
        </authorList>
    </citation>
    <scope>IDENTIFICATION</scope>
</reference>
<protein>
    <submittedName>
        <fullName evidence="2 3">Cell division protein</fullName>
    </submittedName>
</protein>
<evidence type="ECO:0000256" key="1">
    <source>
        <dbReference type="SAM" id="MobiDB-lite"/>
    </source>
</evidence>
<evidence type="ECO:0000313" key="2">
    <source>
        <dbReference type="EMBL" id="KFB48907.1"/>
    </source>
</evidence>
<keyword evidence="2" id="KW-0131">Cell cycle</keyword>
<dbReference type="AlphaFoldDB" id="A0A084WFB3"/>
<keyword evidence="2" id="KW-0132">Cell division</keyword>
<keyword evidence="4" id="KW-1185">Reference proteome</keyword>
<accession>A0A084WFB3</accession>
<evidence type="ECO:0000313" key="4">
    <source>
        <dbReference type="Proteomes" id="UP000030765"/>
    </source>
</evidence>